<proteinExistence type="inferred from homology"/>
<gene>
    <name evidence="3" type="ORF">G9Q37_10835</name>
</gene>
<dbReference type="PRINTS" id="PR01438">
    <property type="entry name" value="UNVRSLSTRESS"/>
</dbReference>
<dbReference type="PANTHER" id="PTHR46268">
    <property type="entry name" value="STRESS RESPONSE PROTEIN NHAX"/>
    <property type="match status" value="1"/>
</dbReference>
<accession>A0A6G8IHC5</accession>
<dbReference type="KEGG" id="hcz:G9Q37_10835"/>
<dbReference type="EMBL" id="CP049989">
    <property type="protein sequence ID" value="QIM52607.1"/>
    <property type="molecule type" value="Genomic_DNA"/>
</dbReference>
<organism evidence="3 4">
    <name type="scientific">Hydrogenophaga crocea</name>
    <dbReference type="NCBI Taxonomy" id="2716225"/>
    <lineage>
        <taxon>Bacteria</taxon>
        <taxon>Pseudomonadati</taxon>
        <taxon>Pseudomonadota</taxon>
        <taxon>Betaproteobacteria</taxon>
        <taxon>Burkholderiales</taxon>
        <taxon>Comamonadaceae</taxon>
        <taxon>Hydrogenophaga</taxon>
    </lineage>
</organism>
<dbReference type="CDD" id="cd00293">
    <property type="entry name" value="USP-like"/>
    <property type="match status" value="1"/>
</dbReference>
<dbReference type="AlphaFoldDB" id="A0A6G8IHC5"/>
<dbReference type="RefSeq" id="WP_166227209.1">
    <property type="nucleotide sequence ID" value="NZ_CP049989.1"/>
</dbReference>
<protein>
    <submittedName>
        <fullName evidence="3">Universal stress protein</fullName>
    </submittedName>
</protein>
<name>A0A6G8IHC5_9BURK</name>
<dbReference type="InterPro" id="IPR014729">
    <property type="entry name" value="Rossmann-like_a/b/a_fold"/>
</dbReference>
<reference evidence="3 4" key="1">
    <citation type="submission" date="2020-03" db="EMBL/GenBank/DDBJ databases">
        <title>Hydrogenophaga sp. nov. isolated from cyanobacterial mat.</title>
        <authorList>
            <person name="Thorat V."/>
            <person name="Kirdat K."/>
            <person name="Tiwarekar B."/>
            <person name="Costa E.D."/>
            <person name="Yadav A."/>
        </authorList>
    </citation>
    <scope>NUCLEOTIDE SEQUENCE [LARGE SCALE GENOMIC DNA]</scope>
    <source>
        <strain evidence="3 4">BA0156</strain>
    </source>
</reference>
<keyword evidence="4" id="KW-1185">Reference proteome</keyword>
<dbReference type="SUPFAM" id="SSF52402">
    <property type="entry name" value="Adenine nucleotide alpha hydrolases-like"/>
    <property type="match status" value="1"/>
</dbReference>
<comment type="similarity">
    <text evidence="1">Belongs to the universal stress protein A family.</text>
</comment>
<evidence type="ECO:0000313" key="4">
    <source>
        <dbReference type="Proteomes" id="UP000503162"/>
    </source>
</evidence>
<evidence type="ECO:0000259" key="2">
    <source>
        <dbReference type="Pfam" id="PF00582"/>
    </source>
</evidence>
<evidence type="ECO:0000313" key="3">
    <source>
        <dbReference type="EMBL" id="QIM52607.1"/>
    </source>
</evidence>
<dbReference type="Proteomes" id="UP000503162">
    <property type="component" value="Chromosome"/>
</dbReference>
<dbReference type="Pfam" id="PF00582">
    <property type="entry name" value="Usp"/>
    <property type="match status" value="1"/>
</dbReference>
<sequence>MKILVAVDGSPYTQRVLAFIASQPQWLGPQHRYTVLHCVLPLPHRAAAFVDRPQVQALYRDDAETVLRPVRAFFAEHQLKARFVHRMGSAASAIARMADREGFDMVILGSHGHGALAGLVMGSVATKVLASCRTPVLLVR</sequence>
<feature type="domain" description="UspA" evidence="2">
    <location>
        <begin position="2"/>
        <end position="140"/>
    </location>
</feature>
<dbReference type="Gene3D" id="3.40.50.620">
    <property type="entry name" value="HUPs"/>
    <property type="match status" value="1"/>
</dbReference>
<evidence type="ECO:0000256" key="1">
    <source>
        <dbReference type="ARBA" id="ARBA00008791"/>
    </source>
</evidence>
<dbReference type="PANTHER" id="PTHR46268:SF6">
    <property type="entry name" value="UNIVERSAL STRESS PROTEIN UP12"/>
    <property type="match status" value="1"/>
</dbReference>
<dbReference type="InterPro" id="IPR006015">
    <property type="entry name" value="Universal_stress_UspA"/>
</dbReference>
<dbReference type="InterPro" id="IPR006016">
    <property type="entry name" value="UspA"/>
</dbReference>